<feature type="domain" description="Protein kinase" evidence="9">
    <location>
        <begin position="14"/>
        <end position="277"/>
    </location>
</feature>
<evidence type="ECO:0000256" key="2">
    <source>
        <dbReference type="ARBA" id="ARBA00022527"/>
    </source>
</evidence>
<sequence length="587" mass="59159">MLSLEAGSVIDGRYRLERPLASGAMGFLWVARHLQLEVEVAIKFMMPQHASSQMARARFEREAKASAQLRTPHVVHVYDYGLEGDTPYLAMELLDGEDLAARLRRRGRLTPEETLSVVDQLCKALRRAHEVGLIHRDLKPANVFLARQGEEIVKILDFGVAKATITALSADATKTGTLIGSPHYMSPEQVRRSKTIDPRSDLWSLGVIIFQCLTGQLPFPGEELGDVLVEICTGDIPVASRVAPDVSPELDRFLERALRRDPAERFQSAGELAEAFAAAVKRGTMPSIPGVMAASGAVIADLPAAGGRADLPPAGGTVIADLPAAALPGMPAGAGIPAGTGVPAAAGVLAGTGTPVGTGTIAATGTLPPSSDSAMPLGSAAAAGGAMAAGGALSAGGTLAANGTLPPPSGRLPFGSGAQPSSGTLEAVGSALSSPHPDRGTNPRALLAVLASVVTVGAVVAAALVLFRSTTPDAPAAPAAEPAPTAAEPAAPPAGSATLAPPGSPASDAPPPDALEPDAPPPTASAPPTSEAPSPPDSAPAAPATPAPQLTTSPGRATARPAPPAKRPAPAAPSRKGAAERDPTFGF</sequence>
<dbReference type="EMBL" id="CP012673">
    <property type="protein sequence ID" value="AUX47699.1"/>
    <property type="molecule type" value="Genomic_DNA"/>
</dbReference>
<dbReference type="PROSITE" id="PS50011">
    <property type="entry name" value="PROTEIN_KINASE_DOM"/>
    <property type="match status" value="1"/>
</dbReference>
<feature type="compositionally biased region" description="Low complexity" evidence="7">
    <location>
        <begin position="474"/>
        <end position="489"/>
    </location>
</feature>
<evidence type="ECO:0000256" key="4">
    <source>
        <dbReference type="ARBA" id="ARBA00022741"/>
    </source>
</evidence>
<dbReference type="InterPro" id="IPR011009">
    <property type="entry name" value="Kinase-like_dom_sf"/>
</dbReference>
<dbReference type="Proteomes" id="UP000238348">
    <property type="component" value="Chromosome"/>
</dbReference>
<feature type="compositionally biased region" description="Pro residues" evidence="7">
    <location>
        <begin position="533"/>
        <end position="546"/>
    </location>
</feature>
<feature type="transmembrane region" description="Helical" evidence="8">
    <location>
        <begin position="445"/>
        <end position="467"/>
    </location>
</feature>
<keyword evidence="8" id="KW-0812">Transmembrane</keyword>
<protein>
    <recommendedName>
        <fullName evidence="1">non-specific serine/threonine protein kinase</fullName>
        <ecNumber evidence="1">2.7.11.1</ecNumber>
    </recommendedName>
</protein>
<accession>A0A2L0F8E0</accession>
<feature type="region of interest" description="Disordered" evidence="7">
    <location>
        <begin position="402"/>
        <end position="439"/>
    </location>
</feature>
<dbReference type="SUPFAM" id="SSF56112">
    <property type="entry name" value="Protein kinase-like (PK-like)"/>
    <property type="match status" value="1"/>
</dbReference>
<evidence type="ECO:0000256" key="8">
    <source>
        <dbReference type="SAM" id="Phobius"/>
    </source>
</evidence>
<dbReference type="Pfam" id="PF00069">
    <property type="entry name" value="Pkinase"/>
    <property type="match status" value="1"/>
</dbReference>
<keyword evidence="5 10" id="KW-0418">Kinase</keyword>
<keyword evidence="4" id="KW-0547">Nucleotide-binding</keyword>
<keyword evidence="3 10" id="KW-0808">Transferase</keyword>
<evidence type="ECO:0000256" key="6">
    <source>
        <dbReference type="ARBA" id="ARBA00022840"/>
    </source>
</evidence>
<dbReference type="EC" id="2.7.11.1" evidence="1"/>
<evidence type="ECO:0000313" key="10">
    <source>
        <dbReference type="EMBL" id="AUX47699.1"/>
    </source>
</evidence>
<feature type="region of interest" description="Disordered" evidence="7">
    <location>
        <begin position="474"/>
        <end position="587"/>
    </location>
</feature>
<gene>
    <name evidence="10" type="ORF">SOCE26_092230</name>
</gene>
<evidence type="ECO:0000259" key="9">
    <source>
        <dbReference type="PROSITE" id="PS50011"/>
    </source>
</evidence>
<dbReference type="CDD" id="cd14014">
    <property type="entry name" value="STKc_PknB_like"/>
    <property type="match status" value="1"/>
</dbReference>
<dbReference type="RefSeq" id="WP_104987820.1">
    <property type="nucleotide sequence ID" value="NZ_CP012673.1"/>
</dbReference>
<feature type="compositionally biased region" description="Pro residues" evidence="7">
    <location>
        <begin position="561"/>
        <end position="571"/>
    </location>
</feature>
<dbReference type="OrthoDB" id="5514610at2"/>
<dbReference type="PANTHER" id="PTHR43289:SF6">
    <property type="entry name" value="SERINE_THREONINE-PROTEIN KINASE NEKL-3"/>
    <property type="match status" value="1"/>
</dbReference>
<dbReference type="AlphaFoldDB" id="A0A2L0F8E0"/>
<name>A0A2L0F8E0_SORCE</name>
<dbReference type="InterPro" id="IPR000719">
    <property type="entry name" value="Prot_kinase_dom"/>
</dbReference>
<evidence type="ECO:0000256" key="7">
    <source>
        <dbReference type="SAM" id="MobiDB-lite"/>
    </source>
</evidence>
<feature type="compositionally biased region" description="Pro residues" evidence="7">
    <location>
        <begin position="502"/>
        <end position="525"/>
    </location>
</feature>
<dbReference type="PANTHER" id="PTHR43289">
    <property type="entry name" value="MITOGEN-ACTIVATED PROTEIN KINASE KINASE KINASE 20-RELATED"/>
    <property type="match status" value="1"/>
</dbReference>
<dbReference type="FunFam" id="1.10.510.10:FF:000021">
    <property type="entry name" value="Serine/threonine protein kinase"/>
    <property type="match status" value="1"/>
</dbReference>
<evidence type="ECO:0000256" key="3">
    <source>
        <dbReference type="ARBA" id="ARBA00022679"/>
    </source>
</evidence>
<keyword evidence="2" id="KW-0723">Serine/threonine-protein kinase</keyword>
<evidence type="ECO:0000256" key="5">
    <source>
        <dbReference type="ARBA" id="ARBA00022777"/>
    </source>
</evidence>
<proteinExistence type="predicted"/>
<dbReference type="GO" id="GO:0004674">
    <property type="term" value="F:protein serine/threonine kinase activity"/>
    <property type="evidence" value="ECO:0007669"/>
    <property type="project" value="UniProtKB-KW"/>
</dbReference>
<dbReference type="PROSITE" id="PS00108">
    <property type="entry name" value="PROTEIN_KINASE_ST"/>
    <property type="match status" value="1"/>
</dbReference>
<dbReference type="SMART" id="SM00220">
    <property type="entry name" value="S_TKc"/>
    <property type="match status" value="1"/>
</dbReference>
<dbReference type="Gene3D" id="3.30.200.20">
    <property type="entry name" value="Phosphorylase Kinase, domain 1"/>
    <property type="match status" value="1"/>
</dbReference>
<keyword evidence="8" id="KW-1133">Transmembrane helix</keyword>
<keyword evidence="8" id="KW-0472">Membrane</keyword>
<evidence type="ECO:0000256" key="1">
    <source>
        <dbReference type="ARBA" id="ARBA00012513"/>
    </source>
</evidence>
<dbReference type="Gene3D" id="1.10.510.10">
    <property type="entry name" value="Transferase(Phosphotransferase) domain 1"/>
    <property type="match status" value="1"/>
</dbReference>
<feature type="compositionally biased region" description="Low complexity" evidence="7">
    <location>
        <begin position="547"/>
        <end position="560"/>
    </location>
</feature>
<reference evidence="10 11" key="1">
    <citation type="submission" date="2015-09" db="EMBL/GenBank/DDBJ databases">
        <title>Sorangium comparison.</title>
        <authorList>
            <person name="Zaburannyi N."/>
            <person name="Bunk B."/>
            <person name="Overmann J."/>
            <person name="Mueller R."/>
        </authorList>
    </citation>
    <scope>NUCLEOTIDE SEQUENCE [LARGE SCALE GENOMIC DNA]</scope>
    <source>
        <strain evidence="10 11">So ce26</strain>
    </source>
</reference>
<dbReference type="InterPro" id="IPR008271">
    <property type="entry name" value="Ser/Thr_kinase_AS"/>
</dbReference>
<evidence type="ECO:0000313" key="11">
    <source>
        <dbReference type="Proteomes" id="UP000238348"/>
    </source>
</evidence>
<dbReference type="GO" id="GO:0005524">
    <property type="term" value="F:ATP binding"/>
    <property type="evidence" value="ECO:0007669"/>
    <property type="project" value="UniProtKB-KW"/>
</dbReference>
<feature type="compositionally biased region" description="Basic and acidic residues" evidence="7">
    <location>
        <begin position="577"/>
        <end position="587"/>
    </location>
</feature>
<organism evidence="10 11">
    <name type="scientific">Sorangium cellulosum</name>
    <name type="common">Polyangium cellulosum</name>
    <dbReference type="NCBI Taxonomy" id="56"/>
    <lineage>
        <taxon>Bacteria</taxon>
        <taxon>Pseudomonadati</taxon>
        <taxon>Myxococcota</taxon>
        <taxon>Polyangia</taxon>
        <taxon>Polyangiales</taxon>
        <taxon>Polyangiaceae</taxon>
        <taxon>Sorangium</taxon>
    </lineage>
</organism>
<keyword evidence="6" id="KW-0067">ATP-binding</keyword>